<keyword evidence="9" id="KW-0408">Iron</keyword>
<feature type="region of interest" description="Disordered" evidence="13">
    <location>
        <begin position="49"/>
        <end position="76"/>
    </location>
</feature>
<keyword evidence="6" id="KW-0410">Iron transport</keyword>
<dbReference type="PANTHER" id="PTHR16821">
    <property type="entry name" value="FRATAXIN"/>
    <property type="match status" value="1"/>
</dbReference>
<dbReference type="GO" id="GO:0034986">
    <property type="term" value="F:iron chaperone activity"/>
    <property type="evidence" value="ECO:0007669"/>
    <property type="project" value="EnsemblFungi"/>
</dbReference>
<dbReference type="GO" id="GO:0006879">
    <property type="term" value="P:intracellular iron ion homeostasis"/>
    <property type="evidence" value="ECO:0007669"/>
    <property type="project" value="UniProtKB-KW"/>
</dbReference>
<dbReference type="InterPro" id="IPR020895">
    <property type="entry name" value="Frataxin_CS"/>
</dbReference>
<dbReference type="SMART" id="SM01219">
    <property type="entry name" value="Frataxin_Cyay"/>
    <property type="match status" value="1"/>
</dbReference>
<evidence type="ECO:0000256" key="7">
    <source>
        <dbReference type="ARBA" id="ARBA00022946"/>
    </source>
</evidence>
<dbReference type="Gene3D" id="3.30.920.10">
    <property type="entry name" value="Frataxin/CyaY"/>
    <property type="match status" value="1"/>
</dbReference>
<keyword evidence="8" id="KW-0560">Oxidoreductase</keyword>
<evidence type="ECO:0000256" key="9">
    <source>
        <dbReference type="ARBA" id="ARBA00023004"/>
    </source>
</evidence>
<name>A0A1G4JF60_9SACH</name>
<comment type="subcellular location">
    <subcellularLocation>
        <location evidence="1">Mitochondrion</location>
    </subcellularLocation>
</comment>
<dbReference type="GO" id="GO:0010040">
    <property type="term" value="P:response to iron(II) ion"/>
    <property type="evidence" value="ECO:0007669"/>
    <property type="project" value="EnsemblFungi"/>
</dbReference>
<protein>
    <recommendedName>
        <fullName evidence="3">ferroxidase</fullName>
        <ecNumber evidence="3">1.16.3.1</ecNumber>
    </recommendedName>
</protein>
<dbReference type="GO" id="GO:0008198">
    <property type="term" value="F:ferrous iron binding"/>
    <property type="evidence" value="ECO:0007669"/>
    <property type="project" value="EnsemblFungi"/>
</dbReference>
<evidence type="ECO:0000256" key="5">
    <source>
        <dbReference type="ARBA" id="ARBA00022448"/>
    </source>
</evidence>
<reference evidence="15" key="1">
    <citation type="submission" date="2016-03" db="EMBL/GenBank/DDBJ databases">
        <authorList>
            <person name="Devillers H."/>
        </authorList>
    </citation>
    <scope>NUCLEOTIDE SEQUENCE [LARGE SCALE GENOMIC DNA]</scope>
</reference>
<dbReference type="GO" id="GO:0004322">
    <property type="term" value="F:ferroxidase activity"/>
    <property type="evidence" value="ECO:0007669"/>
    <property type="project" value="UniProtKB-EC"/>
</dbReference>
<feature type="compositionally biased region" description="Polar residues" evidence="13">
    <location>
        <begin position="49"/>
        <end position="73"/>
    </location>
</feature>
<evidence type="ECO:0000256" key="12">
    <source>
        <dbReference type="ARBA" id="ARBA00047990"/>
    </source>
</evidence>
<keyword evidence="7" id="KW-0809">Transit peptide</keyword>
<dbReference type="GO" id="GO:0006749">
    <property type="term" value="P:glutathione metabolic process"/>
    <property type="evidence" value="ECO:0007669"/>
    <property type="project" value="EnsemblFungi"/>
</dbReference>
<dbReference type="PROSITE" id="PS50810">
    <property type="entry name" value="FRATAXIN_2"/>
    <property type="match status" value="1"/>
</dbReference>
<evidence type="ECO:0000256" key="11">
    <source>
        <dbReference type="ARBA" id="ARBA00023128"/>
    </source>
</evidence>
<dbReference type="GO" id="GO:0008199">
    <property type="term" value="F:ferric iron binding"/>
    <property type="evidence" value="ECO:0007669"/>
    <property type="project" value="InterPro"/>
</dbReference>
<dbReference type="STRING" id="1266660.A0A1G4JF60"/>
<dbReference type="InterPro" id="IPR017789">
    <property type="entry name" value="Frataxin"/>
</dbReference>
<dbReference type="AlphaFoldDB" id="A0A1G4JF60"/>
<evidence type="ECO:0000256" key="1">
    <source>
        <dbReference type="ARBA" id="ARBA00004173"/>
    </source>
</evidence>
<dbReference type="NCBIfam" id="TIGR03421">
    <property type="entry name" value="FeS_CyaY"/>
    <property type="match status" value="1"/>
</dbReference>
<dbReference type="EMBL" id="LT598455">
    <property type="protein sequence ID" value="SCU88682.1"/>
    <property type="molecule type" value="Genomic_DNA"/>
</dbReference>
<evidence type="ECO:0000256" key="6">
    <source>
        <dbReference type="ARBA" id="ARBA00022496"/>
    </source>
</evidence>
<dbReference type="SUPFAM" id="SSF55387">
    <property type="entry name" value="Frataxin/Nqo15-like"/>
    <property type="match status" value="1"/>
</dbReference>
<dbReference type="PROSITE" id="PS01344">
    <property type="entry name" value="FRATAXIN_1"/>
    <property type="match status" value="1"/>
</dbReference>
<dbReference type="InterPro" id="IPR036524">
    <property type="entry name" value="Frataxin/CyaY_sf"/>
</dbReference>
<accession>A0A1G4JF60</accession>
<keyword evidence="11" id="KW-0496">Mitochondrion</keyword>
<dbReference type="GO" id="GO:0006121">
    <property type="term" value="P:mitochondrial electron transport, succinate to ubiquinone"/>
    <property type="evidence" value="ECO:0007669"/>
    <property type="project" value="EnsemblFungi"/>
</dbReference>
<organism evidence="14 15">
    <name type="scientific">Lachancea dasiensis</name>
    <dbReference type="NCBI Taxonomy" id="1072105"/>
    <lineage>
        <taxon>Eukaryota</taxon>
        <taxon>Fungi</taxon>
        <taxon>Dikarya</taxon>
        <taxon>Ascomycota</taxon>
        <taxon>Saccharomycotina</taxon>
        <taxon>Saccharomycetes</taxon>
        <taxon>Saccharomycetales</taxon>
        <taxon>Saccharomycetaceae</taxon>
        <taxon>Lachancea</taxon>
    </lineage>
</organism>
<dbReference type="NCBIfam" id="TIGR03422">
    <property type="entry name" value="mito_frataxin"/>
    <property type="match status" value="1"/>
</dbReference>
<dbReference type="OrthoDB" id="1897642at2759"/>
<evidence type="ECO:0000313" key="15">
    <source>
        <dbReference type="Proteomes" id="UP000190274"/>
    </source>
</evidence>
<evidence type="ECO:0000256" key="4">
    <source>
        <dbReference type="ARBA" id="ARBA00022434"/>
    </source>
</evidence>
<dbReference type="GO" id="GO:0042802">
    <property type="term" value="F:identical protein binding"/>
    <property type="evidence" value="ECO:0007669"/>
    <property type="project" value="EnsemblFungi"/>
</dbReference>
<dbReference type="PANTHER" id="PTHR16821:SF2">
    <property type="entry name" value="FRATAXIN, MITOCHONDRIAL"/>
    <property type="match status" value="1"/>
</dbReference>
<dbReference type="GO" id="GO:0016226">
    <property type="term" value="P:iron-sulfur cluster assembly"/>
    <property type="evidence" value="ECO:0007669"/>
    <property type="project" value="EnsemblFungi"/>
</dbReference>
<comment type="similarity">
    <text evidence="2">Belongs to the frataxin family.</text>
</comment>
<dbReference type="GO" id="GO:0005759">
    <property type="term" value="C:mitochondrial matrix"/>
    <property type="evidence" value="ECO:0007669"/>
    <property type="project" value="EnsemblFungi"/>
</dbReference>
<dbReference type="InterPro" id="IPR002908">
    <property type="entry name" value="Frataxin/CyaY"/>
</dbReference>
<keyword evidence="15" id="KW-1185">Reference proteome</keyword>
<evidence type="ECO:0000256" key="10">
    <source>
        <dbReference type="ARBA" id="ARBA00023065"/>
    </source>
</evidence>
<comment type="catalytic activity">
    <reaction evidence="12">
        <text>4 Fe(2+) + O2 + 4 H(+) = 4 Fe(3+) + 2 H2O</text>
        <dbReference type="Rhea" id="RHEA:11148"/>
        <dbReference type="ChEBI" id="CHEBI:15377"/>
        <dbReference type="ChEBI" id="CHEBI:15378"/>
        <dbReference type="ChEBI" id="CHEBI:15379"/>
        <dbReference type="ChEBI" id="CHEBI:29033"/>
        <dbReference type="ChEBI" id="CHEBI:29034"/>
        <dbReference type="EC" id="1.16.3.1"/>
    </reaction>
</comment>
<evidence type="ECO:0000256" key="3">
    <source>
        <dbReference type="ARBA" id="ARBA00013107"/>
    </source>
</evidence>
<dbReference type="Pfam" id="PF01491">
    <property type="entry name" value="Frataxin_Cyay"/>
    <property type="match status" value="1"/>
</dbReference>
<keyword evidence="10" id="KW-0406">Ion transport</keyword>
<evidence type="ECO:0000256" key="8">
    <source>
        <dbReference type="ARBA" id="ARBA00023002"/>
    </source>
</evidence>
<evidence type="ECO:0000313" key="14">
    <source>
        <dbReference type="EMBL" id="SCU88682.1"/>
    </source>
</evidence>
<dbReference type="Proteomes" id="UP000190274">
    <property type="component" value="Chromosome E"/>
</dbReference>
<dbReference type="GO" id="GO:0006826">
    <property type="term" value="P:iron ion transport"/>
    <property type="evidence" value="ECO:0007669"/>
    <property type="project" value="UniProtKB-KW"/>
</dbReference>
<dbReference type="GO" id="GO:0051537">
    <property type="term" value="F:2 iron, 2 sulfur cluster binding"/>
    <property type="evidence" value="ECO:0007669"/>
    <property type="project" value="TreeGrafter"/>
</dbReference>
<keyword evidence="5" id="KW-0813">Transport</keyword>
<evidence type="ECO:0000256" key="13">
    <source>
        <dbReference type="SAM" id="MobiDB-lite"/>
    </source>
</evidence>
<keyword evidence="4" id="KW-0409">Iron storage</keyword>
<dbReference type="GO" id="GO:0006979">
    <property type="term" value="P:response to oxidative stress"/>
    <property type="evidence" value="ECO:0007669"/>
    <property type="project" value="EnsemblFungi"/>
</dbReference>
<proteinExistence type="inferred from homology"/>
<evidence type="ECO:0000256" key="2">
    <source>
        <dbReference type="ARBA" id="ARBA00008183"/>
    </source>
</evidence>
<dbReference type="EC" id="1.16.3.1" evidence="3"/>
<gene>
    <name evidence="14" type="ORF">LADA_0E11518G</name>
</gene>
<sequence>MLVFKRGLLSAASRRLAKSSIRRLPISSLGFSGFQHPSKFRTVVRGLAMSSSGDPTHNSNQAVKTSSGSSTDGNEIPQEVLNLSSDEYHTRSDQFLETLQDQLEQVSDSYPQLIPDVELTQGVMTLTVATVGTYVLNKQPPNKQIWLSSPVSGPNRFDLYRHRWVSLRNGQDLLQLLNQELNAVMPEPVELQADQ</sequence>